<dbReference type="RefSeq" id="WP_386064822.1">
    <property type="nucleotide sequence ID" value="NZ_JBHLTQ010000006.1"/>
</dbReference>
<dbReference type="EMBL" id="JBHLTQ010000006">
    <property type="protein sequence ID" value="MFC0605546.1"/>
    <property type="molecule type" value="Genomic_DNA"/>
</dbReference>
<evidence type="ECO:0000313" key="2">
    <source>
        <dbReference type="EMBL" id="MFC0605546.1"/>
    </source>
</evidence>
<dbReference type="PROSITE" id="PS51257">
    <property type="entry name" value="PROKAR_LIPOPROTEIN"/>
    <property type="match status" value="1"/>
</dbReference>
<keyword evidence="1" id="KW-0732">Signal</keyword>
<keyword evidence="3" id="KW-1185">Reference proteome</keyword>
<reference evidence="2 3" key="1">
    <citation type="submission" date="2024-09" db="EMBL/GenBank/DDBJ databases">
        <authorList>
            <person name="Sun Q."/>
            <person name="Mori K."/>
        </authorList>
    </citation>
    <scope>NUCLEOTIDE SEQUENCE [LARGE SCALE GENOMIC DNA]</scope>
    <source>
        <strain evidence="2 3">NCAIM B.02481</strain>
    </source>
</reference>
<comment type="caution">
    <text evidence="2">The sequence shown here is derived from an EMBL/GenBank/DDBJ whole genome shotgun (WGS) entry which is preliminary data.</text>
</comment>
<feature type="signal peptide" evidence="1">
    <location>
        <begin position="1"/>
        <end position="21"/>
    </location>
</feature>
<proteinExistence type="predicted"/>
<sequence>MKKIALSLLVASALFTSCSSDDNSSNNNNVDAPAAYQFERNGISTVSYSGQTDRLLMGGELGSALKNSSNTEAILDGMFTNTGNYFSNEELNNSTKDIRSKTAASTDYYSANTTESNAIKADFDGWISSQVNEVFPNWNTDASAGVAGNIEDAGGTTRYVSAKGLEYDQAFVKGLIGALTADQILNNYLSTSVLDEGDNRTNNDNNVLLEGANYTNMEHKWDEAFGYLYGTDNPVAPELNQDSFLNKYLLRVNSDEDFSDFAETIYDAFKLGRAAIVAKDYDLRDEQAEIIREKISEVIGIRAVYYLQAGKESLGTDYASAFHSLSEGYGFVYSLQFTRQPNTNVPYFTRAEVQTYLDQLMAGNGFWDVTSTTLDEIAEDIAARFNFTLEEASN</sequence>
<organism evidence="2 3">
    <name type="scientific">Winogradskyella pulchriflava</name>
    <dbReference type="NCBI Taxonomy" id="1110688"/>
    <lineage>
        <taxon>Bacteria</taxon>
        <taxon>Pseudomonadati</taxon>
        <taxon>Bacteroidota</taxon>
        <taxon>Flavobacteriia</taxon>
        <taxon>Flavobacteriales</taxon>
        <taxon>Flavobacteriaceae</taxon>
        <taxon>Winogradskyella</taxon>
    </lineage>
</organism>
<gene>
    <name evidence="2" type="ORF">ACFFGA_13330</name>
</gene>
<feature type="chain" id="PRO_5047105926" evidence="1">
    <location>
        <begin position="22"/>
        <end position="394"/>
    </location>
</feature>
<dbReference type="Proteomes" id="UP001589832">
    <property type="component" value="Unassembled WGS sequence"/>
</dbReference>
<evidence type="ECO:0000256" key="1">
    <source>
        <dbReference type="SAM" id="SignalP"/>
    </source>
</evidence>
<evidence type="ECO:0000313" key="3">
    <source>
        <dbReference type="Proteomes" id="UP001589832"/>
    </source>
</evidence>
<name>A0ABV6QDQ8_9FLAO</name>
<accession>A0ABV6QDQ8</accession>
<dbReference type="InterPro" id="IPR032331">
    <property type="entry name" value="DUF4856"/>
</dbReference>
<dbReference type="Pfam" id="PF16148">
    <property type="entry name" value="DUF4856"/>
    <property type="match status" value="1"/>
</dbReference>
<protein>
    <submittedName>
        <fullName evidence="2">DUF4856 domain-containing protein</fullName>
    </submittedName>
</protein>